<evidence type="ECO:0000313" key="2">
    <source>
        <dbReference type="EMBL" id="QJA44989.1"/>
    </source>
</evidence>
<sequence length="229" mass="25977">MNKDLMNINDKPIPGLENFDPAEDYVISRIKVSGKRGLFDNKVTNMATPKIECVLLTRIKTRTKFKDGFPECKSLDRVSGSLYGKCQDCQYATEKDDKDRLSCQPAYEFLLMLEGSNVPYVMSVSTPSSLGPAKRYISSFLVARKPLFSVKTVLSYVEKKKEDKETGEKFSYYAMTFEAKDEIDKKDQEIYHKILETFKQSGQKVGVDLPEESAEDEIPLDEAGESLPF</sequence>
<proteinExistence type="predicted"/>
<dbReference type="AlphaFoldDB" id="A0A6H1ZC00"/>
<protein>
    <submittedName>
        <fullName evidence="2">Uncharacterized protein</fullName>
    </submittedName>
</protein>
<dbReference type="EMBL" id="MT143984">
    <property type="protein sequence ID" value="QJA44989.1"/>
    <property type="molecule type" value="Genomic_DNA"/>
</dbReference>
<evidence type="ECO:0000256" key="1">
    <source>
        <dbReference type="SAM" id="MobiDB-lite"/>
    </source>
</evidence>
<evidence type="ECO:0000313" key="3">
    <source>
        <dbReference type="EMBL" id="QJH94309.1"/>
    </source>
</evidence>
<feature type="region of interest" description="Disordered" evidence="1">
    <location>
        <begin position="206"/>
        <end position="229"/>
    </location>
</feature>
<dbReference type="EMBL" id="MT144599">
    <property type="protein sequence ID" value="QJH94309.1"/>
    <property type="molecule type" value="Genomic_DNA"/>
</dbReference>
<accession>A0A6H1ZC00</accession>
<reference evidence="2" key="1">
    <citation type="submission" date="2020-03" db="EMBL/GenBank/DDBJ databases">
        <title>The deep terrestrial virosphere.</title>
        <authorList>
            <person name="Holmfeldt K."/>
            <person name="Nilsson E."/>
            <person name="Simone D."/>
            <person name="Lopez-Fernandez M."/>
            <person name="Wu X."/>
            <person name="de Brujin I."/>
            <person name="Lundin D."/>
            <person name="Andersson A."/>
            <person name="Bertilsson S."/>
            <person name="Dopson M."/>
        </authorList>
    </citation>
    <scope>NUCLEOTIDE SEQUENCE</scope>
    <source>
        <strain evidence="2">TM448A00171</strain>
        <strain evidence="3">TM448B00200</strain>
    </source>
</reference>
<organism evidence="2">
    <name type="scientific">viral metagenome</name>
    <dbReference type="NCBI Taxonomy" id="1070528"/>
    <lineage>
        <taxon>unclassified sequences</taxon>
        <taxon>metagenomes</taxon>
        <taxon>organismal metagenomes</taxon>
    </lineage>
</organism>
<name>A0A6H1ZC00_9ZZZZ</name>
<gene>
    <name evidence="2" type="ORF">TM448A00171_0008</name>
    <name evidence="3" type="ORF">TM448B00200_0016</name>
</gene>
<feature type="compositionally biased region" description="Acidic residues" evidence="1">
    <location>
        <begin position="209"/>
        <end position="229"/>
    </location>
</feature>